<dbReference type="EMBL" id="KB446542">
    <property type="protein sequence ID" value="EME41294.1"/>
    <property type="molecule type" value="Genomic_DNA"/>
</dbReference>
<dbReference type="Gene3D" id="3.30.470.20">
    <property type="entry name" value="ATP-grasp fold, B domain"/>
    <property type="match status" value="1"/>
</dbReference>
<evidence type="ECO:0000313" key="3">
    <source>
        <dbReference type="Proteomes" id="UP000016933"/>
    </source>
</evidence>
<organism evidence="2 3">
    <name type="scientific">Dothistroma septosporum (strain NZE10 / CBS 128990)</name>
    <name type="common">Red band needle blight fungus</name>
    <name type="synonym">Mycosphaerella pini</name>
    <dbReference type="NCBI Taxonomy" id="675120"/>
    <lineage>
        <taxon>Eukaryota</taxon>
        <taxon>Fungi</taxon>
        <taxon>Dikarya</taxon>
        <taxon>Ascomycota</taxon>
        <taxon>Pezizomycotina</taxon>
        <taxon>Dothideomycetes</taxon>
        <taxon>Dothideomycetidae</taxon>
        <taxon>Mycosphaerellales</taxon>
        <taxon>Mycosphaerellaceae</taxon>
        <taxon>Dothistroma</taxon>
    </lineage>
</organism>
<dbReference type="eggNOG" id="KOG2157">
    <property type="taxonomic scope" value="Eukaryota"/>
</dbReference>
<dbReference type="OMA" id="LARKDHM"/>
<dbReference type="Pfam" id="PF03133">
    <property type="entry name" value="TTL"/>
    <property type="match status" value="1"/>
</dbReference>
<dbReference type="InterPro" id="IPR004344">
    <property type="entry name" value="TTL/TTLL_fam"/>
</dbReference>
<evidence type="ECO:0008006" key="4">
    <source>
        <dbReference type="Google" id="ProtNLM"/>
    </source>
</evidence>
<evidence type="ECO:0000313" key="2">
    <source>
        <dbReference type="EMBL" id="EME41294.1"/>
    </source>
</evidence>
<dbReference type="PANTHER" id="PTHR47551">
    <property type="entry name" value="TUBULIN--TYROSINE LIGASE PBY1-RELATED"/>
    <property type="match status" value="1"/>
</dbReference>
<reference evidence="3" key="1">
    <citation type="journal article" date="2012" name="PLoS Genet.">
        <title>The genomes of the fungal plant pathogens Cladosporium fulvum and Dothistroma septosporum reveal adaptation to different hosts and lifestyles but also signatures of common ancestry.</title>
        <authorList>
            <person name="de Wit P.J.G.M."/>
            <person name="van der Burgt A."/>
            <person name="Oekmen B."/>
            <person name="Stergiopoulos I."/>
            <person name="Abd-Elsalam K.A."/>
            <person name="Aerts A.L."/>
            <person name="Bahkali A.H."/>
            <person name="Beenen H.G."/>
            <person name="Chettri P."/>
            <person name="Cox M.P."/>
            <person name="Datema E."/>
            <person name="de Vries R.P."/>
            <person name="Dhillon B."/>
            <person name="Ganley A.R."/>
            <person name="Griffiths S.A."/>
            <person name="Guo Y."/>
            <person name="Hamelin R.C."/>
            <person name="Henrissat B."/>
            <person name="Kabir M.S."/>
            <person name="Jashni M.K."/>
            <person name="Kema G."/>
            <person name="Klaubauf S."/>
            <person name="Lapidus A."/>
            <person name="Levasseur A."/>
            <person name="Lindquist E."/>
            <person name="Mehrabi R."/>
            <person name="Ohm R.A."/>
            <person name="Owen T.J."/>
            <person name="Salamov A."/>
            <person name="Schwelm A."/>
            <person name="Schijlen E."/>
            <person name="Sun H."/>
            <person name="van den Burg H.A."/>
            <person name="van Ham R.C.H.J."/>
            <person name="Zhang S."/>
            <person name="Goodwin S.B."/>
            <person name="Grigoriev I.V."/>
            <person name="Collemare J."/>
            <person name="Bradshaw R.E."/>
        </authorList>
    </citation>
    <scope>NUCLEOTIDE SEQUENCE [LARGE SCALE GENOMIC DNA]</scope>
    <source>
        <strain evidence="3">NZE10 / CBS 128990</strain>
    </source>
</reference>
<dbReference type="SUPFAM" id="SSF56059">
    <property type="entry name" value="Glutathione synthetase ATP-binding domain-like"/>
    <property type="match status" value="1"/>
</dbReference>
<evidence type="ECO:0000256" key="1">
    <source>
        <dbReference type="SAM" id="MobiDB-lite"/>
    </source>
</evidence>
<keyword evidence="3" id="KW-1185">Reference proteome</keyword>
<feature type="compositionally biased region" description="Polar residues" evidence="1">
    <location>
        <begin position="200"/>
        <end position="216"/>
    </location>
</feature>
<sequence length="436" mass="49012">MVDHKIHAIIEYEDSYVQPLLLAAIQAKLPSELLSLIQDISELPAPNSNLLQWRQYESIDFDQLVENSSTSLANSYVIRKALIRKHYLSTTVSHWLTKHPTSLLKDHIKPSVEFEVDYAEFLDDALVDAFELKESWTKNEALDDDDSEEREWWILKPGMSDRGQGIRLFSSEEELQAIFEDWDPPSDDEDDEDDEDDDATSQGGIHTANNANDEGNGVITSQLRHFIAQPYIPNPLLLPSPHPSAGRKFHIRTYVLSVGALKVYVSKPMLALFAGHPYTPPSLTSTPNKDLSAHLTNTCLQSGEREGSVHAFWSLPAHVEGISSEDWKEDVFRQICSITGEVFEAAARSMGIHFQPLPNAFEIFGLDFMMDSQGRAWLLEVNAFPDFAQTGGELQDLVGELFQDVVEVSVKPFFGLKSDEVGTKLKQVLNIDLGRR</sequence>
<dbReference type="Proteomes" id="UP000016933">
    <property type="component" value="Unassembled WGS sequence"/>
</dbReference>
<reference evidence="2 3" key="2">
    <citation type="journal article" date="2012" name="PLoS Pathog.">
        <title>Diverse lifestyles and strategies of plant pathogenesis encoded in the genomes of eighteen Dothideomycetes fungi.</title>
        <authorList>
            <person name="Ohm R.A."/>
            <person name="Feau N."/>
            <person name="Henrissat B."/>
            <person name="Schoch C.L."/>
            <person name="Horwitz B.A."/>
            <person name="Barry K.W."/>
            <person name="Condon B.J."/>
            <person name="Copeland A.C."/>
            <person name="Dhillon B."/>
            <person name="Glaser F."/>
            <person name="Hesse C.N."/>
            <person name="Kosti I."/>
            <person name="LaButti K."/>
            <person name="Lindquist E.A."/>
            <person name="Lucas S."/>
            <person name="Salamov A.A."/>
            <person name="Bradshaw R.E."/>
            <person name="Ciuffetti L."/>
            <person name="Hamelin R.C."/>
            <person name="Kema G.H.J."/>
            <person name="Lawrence C."/>
            <person name="Scott J.A."/>
            <person name="Spatafora J.W."/>
            <person name="Turgeon B.G."/>
            <person name="de Wit P.J.G.M."/>
            <person name="Zhong S."/>
            <person name="Goodwin S.B."/>
            <person name="Grigoriev I.V."/>
        </authorList>
    </citation>
    <scope>NUCLEOTIDE SEQUENCE [LARGE SCALE GENOMIC DNA]</scope>
    <source>
        <strain evidence="3">NZE10 / CBS 128990</strain>
    </source>
</reference>
<dbReference type="GO" id="GO:0000932">
    <property type="term" value="C:P-body"/>
    <property type="evidence" value="ECO:0007669"/>
    <property type="project" value="TreeGrafter"/>
</dbReference>
<accession>N1PGP5</accession>
<gene>
    <name evidence="2" type="ORF">DOTSEDRAFT_134724</name>
</gene>
<proteinExistence type="predicted"/>
<name>N1PGP5_DOTSN</name>
<dbReference type="InterPro" id="IPR027746">
    <property type="entry name" value="TTL"/>
</dbReference>
<dbReference type="OrthoDB" id="202825at2759"/>
<feature type="region of interest" description="Disordered" evidence="1">
    <location>
        <begin position="181"/>
        <end position="216"/>
    </location>
</feature>
<dbReference type="PANTHER" id="PTHR47551:SF1">
    <property type="entry name" value="TUBULIN--TYROSINE LIGASE PBY1-RELATED"/>
    <property type="match status" value="1"/>
</dbReference>
<protein>
    <recommendedName>
        <fullName evidence="4">Tubulin-tyrosine ligase</fullName>
    </recommendedName>
</protein>
<feature type="compositionally biased region" description="Acidic residues" evidence="1">
    <location>
        <begin position="181"/>
        <end position="199"/>
    </location>
</feature>
<dbReference type="HOGENOM" id="CLU_031301_0_0_1"/>
<dbReference type="PROSITE" id="PS51221">
    <property type="entry name" value="TTL"/>
    <property type="match status" value="1"/>
</dbReference>
<dbReference type="AlphaFoldDB" id="N1PGP5"/>
<dbReference type="STRING" id="675120.N1PGP5"/>